<dbReference type="PANTHER" id="PTHR33204:SF18">
    <property type="entry name" value="TRANSCRIPTIONAL REGULATORY PROTEIN"/>
    <property type="match status" value="1"/>
</dbReference>
<name>A0A7W6FWE2_9HYPH</name>
<dbReference type="Gene3D" id="1.10.10.10">
    <property type="entry name" value="Winged helix-like DNA-binding domain superfamily/Winged helix DNA-binding domain"/>
    <property type="match status" value="1"/>
</dbReference>
<dbReference type="InterPro" id="IPR036388">
    <property type="entry name" value="WH-like_DNA-bd_sf"/>
</dbReference>
<dbReference type="Proteomes" id="UP000531216">
    <property type="component" value="Unassembled WGS sequence"/>
</dbReference>
<keyword evidence="1" id="KW-0805">Transcription regulation</keyword>
<reference evidence="6 7" key="1">
    <citation type="submission" date="2020-08" db="EMBL/GenBank/DDBJ databases">
        <title>Genomic Encyclopedia of Type Strains, Phase IV (KMG-IV): sequencing the most valuable type-strain genomes for metagenomic binning, comparative biology and taxonomic classification.</title>
        <authorList>
            <person name="Goeker M."/>
        </authorList>
    </citation>
    <scope>NUCLEOTIDE SEQUENCE [LARGE SCALE GENOMIC DNA]</scope>
    <source>
        <strain evidence="6 7">DSM 25024</strain>
    </source>
</reference>
<keyword evidence="2 6" id="KW-0238">DNA-binding</keyword>
<evidence type="ECO:0000313" key="7">
    <source>
        <dbReference type="Proteomes" id="UP000531216"/>
    </source>
</evidence>
<protein>
    <submittedName>
        <fullName evidence="6">DNA-binding HxlR family transcriptional regulator</fullName>
    </submittedName>
</protein>
<sequence length="148" mass="16357">MPQTTTASRRPAKRQHAASGDPVQEALIDARATRPILEHIANKWSVLILTVLCTRPSRFNEIMRRLDGITHKALADALKRLERNGLIKRTILPTAPIGVEYTITPLGQSLQQPFEALYAWALAHGPELERAQARFDARSGTPSEDGTA</sequence>
<evidence type="ECO:0000256" key="4">
    <source>
        <dbReference type="SAM" id="MobiDB-lite"/>
    </source>
</evidence>
<feature type="region of interest" description="Disordered" evidence="4">
    <location>
        <begin position="1"/>
        <end position="22"/>
    </location>
</feature>
<feature type="domain" description="HTH hxlR-type" evidence="5">
    <location>
        <begin position="30"/>
        <end position="129"/>
    </location>
</feature>
<dbReference type="InterPro" id="IPR036390">
    <property type="entry name" value="WH_DNA-bd_sf"/>
</dbReference>
<evidence type="ECO:0000256" key="3">
    <source>
        <dbReference type="ARBA" id="ARBA00023163"/>
    </source>
</evidence>
<dbReference type="RefSeq" id="WP_090966668.1">
    <property type="nucleotide sequence ID" value="NZ_CP181348.1"/>
</dbReference>
<evidence type="ECO:0000256" key="1">
    <source>
        <dbReference type="ARBA" id="ARBA00023015"/>
    </source>
</evidence>
<keyword evidence="7" id="KW-1185">Reference proteome</keyword>
<evidence type="ECO:0000259" key="5">
    <source>
        <dbReference type="PROSITE" id="PS51118"/>
    </source>
</evidence>
<evidence type="ECO:0000256" key="2">
    <source>
        <dbReference type="ARBA" id="ARBA00023125"/>
    </source>
</evidence>
<comment type="caution">
    <text evidence="6">The sequence shown here is derived from an EMBL/GenBank/DDBJ whole genome shotgun (WGS) entry which is preliminary data.</text>
</comment>
<dbReference type="InterPro" id="IPR002577">
    <property type="entry name" value="HTH_HxlR"/>
</dbReference>
<gene>
    <name evidence="6" type="ORF">GGR05_004450</name>
</gene>
<dbReference type="Pfam" id="PF01638">
    <property type="entry name" value="HxlR"/>
    <property type="match status" value="1"/>
</dbReference>
<dbReference type="PANTHER" id="PTHR33204">
    <property type="entry name" value="TRANSCRIPTIONAL REGULATOR, MARR FAMILY"/>
    <property type="match status" value="1"/>
</dbReference>
<accession>A0A7W6FWE2</accession>
<keyword evidence="3" id="KW-0804">Transcription</keyword>
<dbReference type="OrthoDB" id="9800350at2"/>
<proteinExistence type="predicted"/>
<organism evidence="6 7">
    <name type="scientific">Aureimonas phyllosphaerae</name>
    <dbReference type="NCBI Taxonomy" id="1166078"/>
    <lineage>
        <taxon>Bacteria</taxon>
        <taxon>Pseudomonadati</taxon>
        <taxon>Pseudomonadota</taxon>
        <taxon>Alphaproteobacteria</taxon>
        <taxon>Hyphomicrobiales</taxon>
        <taxon>Aurantimonadaceae</taxon>
        <taxon>Aureimonas</taxon>
    </lineage>
</organism>
<dbReference type="EMBL" id="JACIDO010000025">
    <property type="protein sequence ID" value="MBB3938279.1"/>
    <property type="molecule type" value="Genomic_DNA"/>
</dbReference>
<dbReference type="PROSITE" id="PS51118">
    <property type="entry name" value="HTH_HXLR"/>
    <property type="match status" value="1"/>
</dbReference>
<dbReference type="AlphaFoldDB" id="A0A7W6FWE2"/>
<dbReference type="SUPFAM" id="SSF46785">
    <property type="entry name" value="Winged helix' DNA-binding domain"/>
    <property type="match status" value="1"/>
</dbReference>
<evidence type="ECO:0000313" key="6">
    <source>
        <dbReference type="EMBL" id="MBB3938279.1"/>
    </source>
</evidence>
<dbReference type="GO" id="GO:0003677">
    <property type="term" value="F:DNA binding"/>
    <property type="evidence" value="ECO:0007669"/>
    <property type="project" value="UniProtKB-KW"/>
</dbReference>